<dbReference type="EMBL" id="OM953433">
    <property type="protein sequence ID" value="UTC26042.1"/>
    <property type="molecule type" value="Genomic_DNA"/>
</dbReference>
<reference evidence="1" key="1">
    <citation type="submission" date="2022-03" db="EMBL/GenBank/DDBJ databases">
        <authorList>
            <person name="Zhao Y."/>
        </authorList>
    </citation>
    <scope>NUCLEOTIDE SEQUENCE</scope>
</reference>
<sequence length="357" mass="40748">MGLFRMESTMEQYTLTKLPESVTHVFIDSDSIAYKGACVVEKAKYKYVNKITAEESDAFDSAKLAAQWLSDQRVLTEELGLDFDEDEWERQTWKEAKSEAEAIMATQQVLQEWLKVVGKERKWMGYLTEKGVHKHKDIKGLEHQYQGNRKEAVTPTHLVACREYLLSRPEFKLILDGFEADSIVIAKAEKMGKKAALMSIDKDLRQAEGTYCIDMTYEKAPLIFIADNNVGEIWDCPIKSTPKAKKTVGVGFKFLCYQAVAGDNADNYFGLKGAGKVAVMKALEGKTTYKECLDAIYELYAKKDSYTYVSWDGQTITRTPLELMQQHFFLAYQERNKKDDFTFDKYGWTPNVNSADS</sequence>
<protein>
    <submittedName>
        <fullName evidence="1">Exodeoxyribonuclease</fullName>
    </submittedName>
</protein>
<name>A0A9E7N468_9CAUD</name>
<keyword evidence="2" id="KW-1185">Reference proteome</keyword>
<evidence type="ECO:0000313" key="1">
    <source>
        <dbReference type="EMBL" id="UTC26042.1"/>
    </source>
</evidence>
<dbReference type="Proteomes" id="UP001055816">
    <property type="component" value="Segment"/>
</dbReference>
<gene>
    <name evidence="1" type="ORF">Henu11_gp13</name>
</gene>
<proteinExistence type="predicted"/>
<evidence type="ECO:0000313" key="2">
    <source>
        <dbReference type="Proteomes" id="UP001055816"/>
    </source>
</evidence>
<accession>A0A9E7N468</accession>
<organism evidence="1 2">
    <name type="scientific">Shigella phage Henu11</name>
    <dbReference type="NCBI Taxonomy" id="2930391"/>
    <lineage>
        <taxon>Viruses</taxon>
        <taxon>Duplodnaviria</taxon>
        <taxon>Heunggongvirae</taxon>
        <taxon>Uroviricota</taxon>
        <taxon>Caudoviricetes</taxon>
        <taxon>Andersonviridae</taxon>
        <taxon>Ounavirinae</taxon>
        <taxon>Mooglevirus</taxon>
        <taxon>Mooglevirus Henu11</taxon>
    </lineage>
</organism>